<comment type="caution">
    <text evidence="2">The sequence shown here is derived from an EMBL/GenBank/DDBJ whole genome shotgun (WGS) entry which is preliminary data.</text>
</comment>
<evidence type="ECO:0000256" key="1">
    <source>
        <dbReference type="SAM" id="MobiDB-lite"/>
    </source>
</evidence>
<dbReference type="RefSeq" id="WP_190431425.1">
    <property type="nucleotide sequence ID" value="NZ_JAMPKM010000001.1"/>
</dbReference>
<protein>
    <submittedName>
        <fullName evidence="2">Uncharacterized protein</fullName>
    </submittedName>
</protein>
<proteinExistence type="predicted"/>
<dbReference type="Proteomes" id="UP001464891">
    <property type="component" value="Unassembled WGS sequence"/>
</dbReference>
<dbReference type="EMBL" id="JAMPKM010000001">
    <property type="protein sequence ID" value="MEP0815867.1"/>
    <property type="molecule type" value="Genomic_DNA"/>
</dbReference>
<dbReference type="PROSITE" id="PS51257">
    <property type="entry name" value="PROKAR_LIPOPROTEIN"/>
    <property type="match status" value="1"/>
</dbReference>
<feature type="compositionally biased region" description="Low complexity" evidence="1">
    <location>
        <begin position="205"/>
        <end position="216"/>
    </location>
</feature>
<gene>
    <name evidence="2" type="ORF">NC998_02025</name>
</gene>
<organism evidence="2 3">
    <name type="scientific">Trichocoleus desertorum GB2-A4</name>
    <dbReference type="NCBI Taxonomy" id="2933944"/>
    <lineage>
        <taxon>Bacteria</taxon>
        <taxon>Bacillati</taxon>
        <taxon>Cyanobacteriota</taxon>
        <taxon>Cyanophyceae</taxon>
        <taxon>Leptolyngbyales</taxon>
        <taxon>Trichocoleusaceae</taxon>
        <taxon>Trichocoleus</taxon>
    </lineage>
</organism>
<evidence type="ECO:0000313" key="3">
    <source>
        <dbReference type="Proteomes" id="UP001464891"/>
    </source>
</evidence>
<feature type="compositionally biased region" description="Polar residues" evidence="1">
    <location>
        <begin position="237"/>
        <end position="254"/>
    </location>
</feature>
<accession>A0ABV0J260</accession>
<evidence type="ECO:0000313" key="2">
    <source>
        <dbReference type="EMBL" id="MEP0815867.1"/>
    </source>
</evidence>
<sequence length="262" mass="28274">MQRQFLHFILPAKQIWHGAAPYCLSGLLLVSTGCSQAKPPEVNLNLQVEPAGRSGVYSVSGNTNLPDQSRITVSAIRYLSPSQTAPLATGGLSPQLQSQLTYTVLSRQDVVVNQGKWQTSLNLWQVAPNGQFREGWQINQSELKIPTTPAPDVVFLATFEPEGQPPTIQQKVQEQGIQLEGNLARFTTDGQRYLQISQALPVPLPTGKTTPPTLTTADINGGWGDRSQIATPEKSAPANSKPTASANTSQTTAPLSPDQLLR</sequence>
<keyword evidence="3" id="KW-1185">Reference proteome</keyword>
<reference evidence="2 3" key="1">
    <citation type="submission" date="2022-04" db="EMBL/GenBank/DDBJ databases">
        <title>Positive selection, recombination, and allopatry shape intraspecific diversity of widespread and dominant cyanobacteria.</title>
        <authorList>
            <person name="Wei J."/>
            <person name="Shu W."/>
            <person name="Hu C."/>
        </authorList>
    </citation>
    <scope>NUCLEOTIDE SEQUENCE [LARGE SCALE GENOMIC DNA]</scope>
    <source>
        <strain evidence="2 3">GB2-A4</strain>
    </source>
</reference>
<feature type="region of interest" description="Disordered" evidence="1">
    <location>
        <begin position="202"/>
        <end position="262"/>
    </location>
</feature>
<name>A0ABV0J260_9CYAN</name>